<feature type="coiled-coil region" evidence="2">
    <location>
        <begin position="113"/>
        <end position="213"/>
    </location>
</feature>
<dbReference type="Proteomes" id="UP000005835">
    <property type="component" value="Unassembled WGS sequence"/>
</dbReference>
<keyword evidence="6" id="KW-1185">Reference proteome</keyword>
<dbReference type="PATRIC" id="fig|742823.3.peg.203"/>
<sequence>MSKVYDIAFRIAGKLSSQFTGSFKNAEKTVGVFNQSLKALNAGAASMEGLIKLREQVSTNARSVIDATKKFKGMQAQSDRLNARTEALSRQYASAKRSVTVYANQISKCGVPTRELAEKFARASEKAKALEAELKVASRESKSFAVQTNEAKNALERARAALDRNRSSLREMDSQMGTTGTKMQTLIERQNNLAKAADRARQAQERLAKVQGLQDKVSSAQASSTGALMGIGATVAATAGAPVKQAMNFEDQQAELRKFSDEYKEVFAGIQDLSLKYAKSTGDMTAMASNAFQSGIAKTGEEALKLIEIQNQMAIAFDMTGDEVGSSFADIQSKMGMTIDQSQEVFDIVNQIGNTTSAKSKDVVEVLQRSGGALAGLTKMSGKQIAALAGAFRSASVSSETAATSMQSFINTLTSGSGATKGQREAFSKLNIDAEKLAKAMTKSPESAQKAIQDVLARLGKLPKAEQSPMIGALFGNDAGIKAAVATLVDKQHFVGDNFKLISDPANYAGSMLKEFQARADTTSNSLEIMQNAIKLVAGGIGTALLPAVRKSAESFVANSKAVITWVNQNQELILSAMKVAGAVVGAAAGFHVLRLGLTFIASPVLSLYKGFLQVHKAAIFMKTAIMMAGGPMKALTIGVRAFGTAMKGLFLNPVGLAILAATALVAAGVAIYKNWDSIKAKAVELWAIFAEQFPNIAALGQLLWTGLKYAFDGISSVFQSAWSGLQFLGSVFSTSFSIMVNAAKVFLGGIVDVFANVAGIFDNIIGLVKNVFTGQWSAAWDNVKGIFSNVFGALAGIAKAPINAVIALVNGAIGAINGISVDIPDWVPKFGGQKFGVNLPTIPQLAEGGIATRSTLANIGEGGEPEAVIPLSKLSSMLGAGVGIGGGITVNFAPVINVSGGSGDAYADVKRGLDEGRRQLEKDLRRLLSDQQRLSFA</sequence>
<dbReference type="EMBL" id="ADMG01000007">
    <property type="protein sequence ID" value="EKB32196.1"/>
    <property type="molecule type" value="Genomic_DNA"/>
</dbReference>
<dbReference type="PANTHER" id="PTHR37813">
    <property type="entry name" value="FELS-2 PROPHAGE PROTEIN"/>
    <property type="match status" value="1"/>
</dbReference>
<dbReference type="NCBIfam" id="TIGR01760">
    <property type="entry name" value="tape_meas_TP901"/>
    <property type="match status" value="1"/>
</dbReference>
<dbReference type="eggNOG" id="COG5412">
    <property type="taxonomic scope" value="Bacteria"/>
</dbReference>
<dbReference type="PANTHER" id="PTHR37813:SF1">
    <property type="entry name" value="FELS-2 PROPHAGE PROTEIN"/>
    <property type="match status" value="1"/>
</dbReference>
<dbReference type="AlphaFoldDB" id="K1JPR0"/>
<keyword evidence="1" id="KW-1188">Viral release from host cell</keyword>
<dbReference type="STRING" id="742823.HMPREF9465_00211"/>
<accession>K1JPR0</accession>
<keyword evidence="3" id="KW-1133">Transmembrane helix</keyword>
<keyword evidence="3" id="KW-0472">Membrane</keyword>
<dbReference type="RefSeq" id="WP_005433273.1">
    <property type="nucleotide sequence ID" value="NZ_JH815513.1"/>
</dbReference>
<proteinExistence type="predicted"/>
<dbReference type="HOGENOM" id="CLU_002005_4_0_4"/>
<name>K1JPR0_9BURK</name>
<organism evidence="5 6">
    <name type="scientific">Sutterella wadsworthensis 2_1_59BFAA</name>
    <dbReference type="NCBI Taxonomy" id="742823"/>
    <lineage>
        <taxon>Bacteria</taxon>
        <taxon>Pseudomonadati</taxon>
        <taxon>Pseudomonadota</taxon>
        <taxon>Betaproteobacteria</taxon>
        <taxon>Burkholderiales</taxon>
        <taxon>Sutterellaceae</taxon>
        <taxon>Sutterella</taxon>
    </lineage>
</organism>
<evidence type="ECO:0000259" key="4">
    <source>
        <dbReference type="Pfam" id="PF10145"/>
    </source>
</evidence>
<feature type="transmembrane region" description="Helical" evidence="3">
    <location>
        <begin position="580"/>
        <end position="608"/>
    </location>
</feature>
<feature type="domain" description="Phage tail tape measure protein" evidence="4">
    <location>
        <begin position="271"/>
        <end position="476"/>
    </location>
</feature>
<dbReference type="InterPro" id="IPR010090">
    <property type="entry name" value="Phage_tape_meas"/>
</dbReference>
<evidence type="ECO:0000313" key="6">
    <source>
        <dbReference type="Proteomes" id="UP000005835"/>
    </source>
</evidence>
<dbReference type="eggNOG" id="COG5283">
    <property type="taxonomic scope" value="Bacteria"/>
</dbReference>
<keyword evidence="2" id="KW-0175">Coiled coil</keyword>
<feature type="transmembrane region" description="Helical" evidence="3">
    <location>
        <begin position="650"/>
        <end position="673"/>
    </location>
</feature>
<evidence type="ECO:0000256" key="2">
    <source>
        <dbReference type="SAM" id="Coils"/>
    </source>
</evidence>
<protein>
    <submittedName>
        <fullName evidence="5">Phage tail tape measure protein, TP901 family, core region</fullName>
    </submittedName>
</protein>
<dbReference type="Pfam" id="PF10145">
    <property type="entry name" value="PhageMin_Tail"/>
    <property type="match status" value="1"/>
</dbReference>
<comment type="caution">
    <text evidence="5">The sequence shown here is derived from an EMBL/GenBank/DDBJ whole genome shotgun (WGS) entry which is preliminary data.</text>
</comment>
<reference evidence="5 6" key="1">
    <citation type="submission" date="2012-05" db="EMBL/GenBank/DDBJ databases">
        <title>The Genome Sequence of Sutterella wadsworthensis 2_1_59BFAA.</title>
        <authorList>
            <consortium name="The Broad Institute Genome Sequencing Platform"/>
            <person name="Earl A."/>
            <person name="Ward D."/>
            <person name="Feldgarden M."/>
            <person name="Gevers D."/>
            <person name="Daigneault M."/>
            <person name="Strauss J."/>
            <person name="Allen-Vercoe E."/>
            <person name="Walker B."/>
            <person name="Young S.K."/>
            <person name="Zeng Q."/>
            <person name="Gargeya S."/>
            <person name="Fitzgerald M."/>
            <person name="Haas B."/>
            <person name="Abouelleil A."/>
            <person name="Alvarado L."/>
            <person name="Arachchi H.M."/>
            <person name="Berlin A.M."/>
            <person name="Chapman S.B."/>
            <person name="Goldberg J."/>
            <person name="Griggs A."/>
            <person name="Gujja S."/>
            <person name="Hansen M."/>
            <person name="Howarth C."/>
            <person name="Imamovic A."/>
            <person name="Larimer J."/>
            <person name="McCowen C."/>
            <person name="Montmayeur A."/>
            <person name="Murphy C."/>
            <person name="Neiman D."/>
            <person name="Pearson M."/>
            <person name="Priest M."/>
            <person name="Roberts A."/>
            <person name="Saif S."/>
            <person name="Shea T."/>
            <person name="Sisk P."/>
            <person name="Sykes S."/>
            <person name="Wortman J."/>
            <person name="Nusbaum C."/>
            <person name="Birren B."/>
        </authorList>
    </citation>
    <scope>NUCLEOTIDE SEQUENCE [LARGE SCALE GENOMIC DNA]</scope>
    <source>
        <strain evidence="5 6">2_1_59BFAA</strain>
    </source>
</reference>
<keyword evidence="3" id="KW-0812">Transmembrane</keyword>
<evidence type="ECO:0000256" key="3">
    <source>
        <dbReference type="SAM" id="Phobius"/>
    </source>
</evidence>
<evidence type="ECO:0000313" key="5">
    <source>
        <dbReference type="EMBL" id="EKB32196.1"/>
    </source>
</evidence>
<evidence type="ECO:0000256" key="1">
    <source>
        <dbReference type="ARBA" id="ARBA00022612"/>
    </source>
</evidence>
<gene>
    <name evidence="5" type="ORF">HMPREF9465_00211</name>
</gene>
<dbReference type="OrthoDB" id="8019720at2"/>
<dbReference type="eggNOG" id="COG5280">
    <property type="taxonomic scope" value="Bacteria"/>
</dbReference>
<feature type="transmembrane region" description="Helical" evidence="3">
    <location>
        <begin position="620"/>
        <end position="644"/>
    </location>
</feature>